<dbReference type="AlphaFoldDB" id="A0A401U9Y2"/>
<dbReference type="GO" id="GO:0005829">
    <property type="term" value="C:cytosol"/>
    <property type="evidence" value="ECO:0007669"/>
    <property type="project" value="TreeGrafter"/>
</dbReference>
<dbReference type="PIRSF" id="PIRSF005902">
    <property type="entry name" value="DNase_TatD"/>
    <property type="match status" value="1"/>
</dbReference>
<feature type="binding site" evidence="4">
    <location>
        <position position="153"/>
    </location>
    <ligand>
        <name>a divalent metal cation</name>
        <dbReference type="ChEBI" id="CHEBI:60240"/>
        <label>2</label>
    </ligand>
</feature>
<keyword evidence="6" id="KW-1185">Reference proteome</keyword>
<feature type="binding site" evidence="4">
    <location>
        <position position="128"/>
    </location>
    <ligand>
        <name>a divalent metal cation</name>
        <dbReference type="ChEBI" id="CHEBI:60240"/>
        <label>2</label>
    </ligand>
</feature>
<dbReference type="NCBIfam" id="TIGR00010">
    <property type="entry name" value="YchF/TatD family DNA exonuclease"/>
    <property type="match status" value="1"/>
</dbReference>
<feature type="binding site" evidence="4">
    <location>
        <position position="7"/>
    </location>
    <ligand>
        <name>a divalent metal cation</name>
        <dbReference type="ChEBI" id="CHEBI:60240"/>
        <label>1</label>
    </ligand>
</feature>
<protein>
    <submittedName>
        <fullName evidence="5">TatD family deoxyribonuclease</fullName>
    </submittedName>
</protein>
<evidence type="ECO:0000256" key="4">
    <source>
        <dbReference type="PIRSR" id="PIRSR005902-1"/>
    </source>
</evidence>
<gene>
    <name evidence="5" type="ORF">SanaruYs_19240</name>
</gene>
<name>A0A401U9Y2_9BACT</name>
<dbReference type="FunFam" id="3.20.20.140:FF:000005">
    <property type="entry name" value="TatD family hydrolase"/>
    <property type="match status" value="1"/>
</dbReference>
<evidence type="ECO:0000256" key="1">
    <source>
        <dbReference type="ARBA" id="ARBA00009275"/>
    </source>
</evidence>
<dbReference type="InterPro" id="IPR018228">
    <property type="entry name" value="DNase_TatD-rel_CS"/>
</dbReference>
<dbReference type="GO" id="GO:0016788">
    <property type="term" value="F:hydrolase activity, acting on ester bonds"/>
    <property type="evidence" value="ECO:0007669"/>
    <property type="project" value="InterPro"/>
</dbReference>
<dbReference type="SUPFAM" id="SSF51556">
    <property type="entry name" value="Metallo-dependent hydrolases"/>
    <property type="match status" value="1"/>
</dbReference>
<dbReference type="Gene3D" id="3.20.20.140">
    <property type="entry name" value="Metal-dependent hydrolases"/>
    <property type="match status" value="1"/>
</dbReference>
<dbReference type="PANTHER" id="PTHR46124:SF4">
    <property type="entry name" value="HYDROLASE TATD"/>
    <property type="match status" value="1"/>
</dbReference>
<dbReference type="GO" id="GO:0004536">
    <property type="term" value="F:DNA nuclease activity"/>
    <property type="evidence" value="ECO:0007669"/>
    <property type="project" value="InterPro"/>
</dbReference>
<feature type="binding site" evidence="4">
    <location>
        <position position="5"/>
    </location>
    <ligand>
        <name>a divalent metal cation</name>
        <dbReference type="ChEBI" id="CHEBI:60240"/>
        <label>1</label>
    </ligand>
</feature>
<dbReference type="InterPro" id="IPR015991">
    <property type="entry name" value="TatD/YcfH-like"/>
</dbReference>
<dbReference type="CDD" id="cd01310">
    <property type="entry name" value="TatD_DNAse"/>
    <property type="match status" value="1"/>
</dbReference>
<feature type="binding site" evidence="4">
    <location>
        <position position="202"/>
    </location>
    <ligand>
        <name>a divalent metal cation</name>
        <dbReference type="ChEBI" id="CHEBI:60240"/>
        <label>1</label>
    </ligand>
</feature>
<dbReference type="OrthoDB" id="9810005at2"/>
<dbReference type="PANTHER" id="PTHR46124">
    <property type="entry name" value="D-AMINOACYL-TRNA DEACYLASE"/>
    <property type="match status" value="1"/>
</dbReference>
<evidence type="ECO:0000313" key="6">
    <source>
        <dbReference type="Proteomes" id="UP000288227"/>
    </source>
</evidence>
<accession>A0A401U9Y2</accession>
<dbReference type="InterPro" id="IPR001130">
    <property type="entry name" value="TatD-like"/>
</dbReference>
<evidence type="ECO:0000256" key="2">
    <source>
        <dbReference type="ARBA" id="ARBA00022723"/>
    </source>
</evidence>
<keyword evidence="2 4" id="KW-0479">Metal-binding</keyword>
<organism evidence="5 6">
    <name type="scientific">Chryseotalea sanaruensis</name>
    <dbReference type="NCBI Taxonomy" id="2482724"/>
    <lineage>
        <taxon>Bacteria</taxon>
        <taxon>Pseudomonadati</taxon>
        <taxon>Bacteroidota</taxon>
        <taxon>Cytophagia</taxon>
        <taxon>Cytophagales</taxon>
        <taxon>Chryseotaleaceae</taxon>
        <taxon>Chryseotalea</taxon>
    </lineage>
</organism>
<evidence type="ECO:0000313" key="5">
    <source>
        <dbReference type="EMBL" id="GCC51695.1"/>
    </source>
</evidence>
<evidence type="ECO:0000256" key="3">
    <source>
        <dbReference type="ARBA" id="ARBA00022801"/>
    </source>
</evidence>
<dbReference type="EMBL" id="BHXQ01000003">
    <property type="protein sequence ID" value="GCC51695.1"/>
    <property type="molecule type" value="Genomic_DNA"/>
</dbReference>
<dbReference type="PROSITE" id="PS01091">
    <property type="entry name" value="TATD_3"/>
    <property type="match status" value="1"/>
</dbReference>
<dbReference type="InterPro" id="IPR032466">
    <property type="entry name" value="Metal_Hydrolase"/>
</dbReference>
<dbReference type="Pfam" id="PF01026">
    <property type="entry name" value="TatD_DNase"/>
    <property type="match status" value="1"/>
</dbReference>
<dbReference type="Proteomes" id="UP000288227">
    <property type="component" value="Unassembled WGS sequence"/>
</dbReference>
<feature type="binding site" evidence="4">
    <location>
        <position position="92"/>
    </location>
    <ligand>
        <name>a divalent metal cation</name>
        <dbReference type="ChEBI" id="CHEBI:60240"/>
        <label>1</label>
    </ligand>
</feature>
<reference evidence="5 6" key="1">
    <citation type="submission" date="2018-11" db="EMBL/GenBank/DDBJ databases">
        <title>Chryseotalea sanarue gen. nov., sp., nov., a member of the family Cytophagaceae, isolated from a brackish lake in Hamamatsu Japan.</title>
        <authorList>
            <person name="Maejima Y."/>
            <person name="Iino T."/>
            <person name="Muraguchi Y."/>
            <person name="Fukuda K."/>
            <person name="Ohkuma M."/>
            <person name="Moriuchi R."/>
            <person name="Dohra H."/>
            <person name="Kimbara K."/>
            <person name="Shintani M."/>
        </authorList>
    </citation>
    <scope>NUCLEOTIDE SEQUENCE [LARGE SCALE GENOMIC DNA]</scope>
    <source>
        <strain evidence="5 6">Ys</strain>
    </source>
</reference>
<comment type="caution">
    <text evidence="5">The sequence shown here is derived from an EMBL/GenBank/DDBJ whole genome shotgun (WGS) entry which is preliminary data.</text>
</comment>
<dbReference type="GO" id="GO:0046872">
    <property type="term" value="F:metal ion binding"/>
    <property type="evidence" value="ECO:0007669"/>
    <property type="project" value="UniProtKB-KW"/>
</dbReference>
<sequence length="253" mass="28394">MIDTHAHIYLDDFKEDRHALLDRARERGLQKILMPNIDSSSIDDLLALEASAPDLCVGMMGLHPCYVKKGFEKDLYEVESWLAKKRFCAVGEIGTDLYWDKSLWAEQQEAFQIQLNLAKQHTLPVSIHSRESTAEALAIVEKLQDGKLKGVFHCYSGTIAQAEEAIKLGFYLGIGGVATFKKGELNDLLKTIDLKHLVLETDSPYLAPVPYRGKRNEPSYLHYIAEKIALVKNISVEEVIAQTTTTAKTIFTV</sequence>
<proteinExistence type="inferred from homology"/>
<dbReference type="RefSeq" id="WP_127122347.1">
    <property type="nucleotide sequence ID" value="NZ_BHXQ01000003.1"/>
</dbReference>
<keyword evidence="3" id="KW-0378">Hydrolase</keyword>
<comment type="similarity">
    <text evidence="1">Belongs to the metallo-dependent hydrolases superfamily. TatD-type hydrolase family.</text>
</comment>